<evidence type="ECO:0000256" key="7">
    <source>
        <dbReference type="ARBA" id="ARBA00023176"/>
    </source>
</evidence>
<dbReference type="GO" id="GO:0006900">
    <property type="term" value="P:vesicle budding from membrane"/>
    <property type="evidence" value="ECO:0007669"/>
    <property type="project" value="TreeGrafter"/>
</dbReference>
<evidence type="ECO:0000256" key="5">
    <source>
        <dbReference type="ARBA" id="ARBA00023034"/>
    </source>
</evidence>
<dbReference type="SMART" id="SM00273">
    <property type="entry name" value="ENTH"/>
    <property type="match status" value="1"/>
</dbReference>
<dbReference type="AlphaFoldDB" id="A0A835HHC7"/>
<keyword evidence="12" id="KW-1185">Reference proteome</keyword>
<dbReference type="GO" id="GO:0072583">
    <property type="term" value="P:clathrin-dependent endocytosis"/>
    <property type="evidence" value="ECO:0007669"/>
    <property type="project" value="InterPro"/>
</dbReference>
<evidence type="ECO:0000313" key="11">
    <source>
        <dbReference type="EMBL" id="KAF9599716.1"/>
    </source>
</evidence>
<organism evidence="11 12">
    <name type="scientific">Coptis chinensis</name>
    <dbReference type="NCBI Taxonomy" id="261450"/>
    <lineage>
        <taxon>Eukaryota</taxon>
        <taxon>Viridiplantae</taxon>
        <taxon>Streptophyta</taxon>
        <taxon>Embryophyta</taxon>
        <taxon>Tracheophyta</taxon>
        <taxon>Spermatophyta</taxon>
        <taxon>Magnoliopsida</taxon>
        <taxon>Ranunculales</taxon>
        <taxon>Ranunculaceae</taxon>
        <taxon>Coptidoideae</taxon>
        <taxon>Coptis</taxon>
    </lineage>
</organism>
<evidence type="ECO:0000256" key="3">
    <source>
        <dbReference type="ARBA" id="ARBA00004600"/>
    </source>
</evidence>
<evidence type="ECO:0000256" key="8">
    <source>
        <dbReference type="ARBA" id="ARBA00023329"/>
    </source>
</evidence>
<dbReference type="InterPro" id="IPR008942">
    <property type="entry name" value="ENTH_VHS"/>
</dbReference>
<dbReference type="Gene3D" id="1.25.40.90">
    <property type="match status" value="1"/>
</dbReference>
<keyword evidence="5" id="KW-0333">Golgi apparatus</keyword>
<evidence type="ECO:0000256" key="4">
    <source>
        <dbReference type="ARBA" id="ARBA00022583"/>
    </source>
</evidence>
<dbReference type="CDD" id="cd16987">
    <property type="entry name" value="ANTH_N_AP180_plant"/>
    <property type="match status" value="1"/>
</dbReference>
<dbReference type="Proteomes" id="UP000631114">
    <property type="component" value="Unassembled WGS sequence"/>
</dbReference>
<dbReference type="PROSITE" id="PS50942">
    <property type="entry name" value="ENTH"/>
    <property type="match status" value="1"/>
</dbReference>
<dbReference type="GO" id="GO:0032050">
    <property type="term" value="F:clathrin heavy chain binding"/>
    <property type="evidence" value="ECO:0007669"/>
    <property type="project" value="TreeGrafter"/>
</dbReference>
<dbReference type="Pfam" id="PF07651">
    <property type="entry name" value="ANTH"/>
    <property type="match status" value="2"/>
</dbReference>
<keyword evidence="9" id="KW-0812">Transmembrane</keyword>
<keyword evidence="6 9" id="KW-0472">Membrane</keyword>
<dbReference type="GO" id="GO:0048268">
    <property type="term" value="P:clathrin coat assembly"/>
    <property type="evidence" value="ECO:0007669"/>
    <property type="project" value="InterPro"/>
</dbReference>
<evidence type="ECO:0000256" key="2">
    <source>
        <dbReference type="ARBA" id="ARBA00004555"/>
    </source>
</evidence>
<dbReference type="InterPro" id="IPR011417">
    <property type="entry name" value="ANTH_dom"/>
</dbReference>
<dbReference type="PANTHER" id="PTHR22951:SF12">
    <property type="entry name" value="OS05G0426100 PROTEIN"/>
    <property type="match status" value="1"/>
</dbReference>
<comment type="caution">
    <text evidence="9">Lacks conserved residue(s) required for the propagation of feature annotation.</text>
</comment>
<name>A0A835HHC7_9MAGN</name>
<keyword evidence="8" id="KW-0968">Cytoplasmic vesicle</keyword>
<dbReference type="GO" id="GO:0000149">
    <property type="term" value="F:SNARE binding"/>
    <property type="evidence" value="ECO:0007669"/>
    <property type="project" value="TreeGrafter"/>
</dbReference>
<feature type="transmembrane region" description="Helical" evidence="9">
    <location>
        <begin position="116"/>
        <end position="135"/>
    </location>
</feature>
<dbReference type="PANTHER" id="PTHR22951">
    <property type="entry name" value="CLATHRIN ASSEMBLY PROTEIN"/>
    <property type="match status" value="1"/>
</dbReference>
<sequence>MAPSKLRKAIGAVKDRTSISLAKVTHSNYSADLDVAILKATRHEEYPADERYIREITAMTLCSRSHVSSCVNAVSKRLNKTNNWTVALKTLMLIQRLLSEGDPSYEQEMFYATRRGTVLVLVMFWIMQYMFYFVFEQGTRLLNMSDFRDGTKSGSWDFSAYVRTYALYLDEQLEFRMHDRRRRHGLLGEDDEEEFIMRKRSSPVPTTPVRDMKIYHVFTRAQHLQQLLERFLACRPTGKF</sequence>
<proteinExistence type="predicted"/>
<reference evidence="11 12" key="1">
    <citation type="submission" date="2020-10" db="EMBL/GenBank/DDBJ databases">
        <title>The Coptis chinensis genome and diversification of protoberbering-type alkaloids.</title>
        <authorList>
            <person name="Wang B."/>
            <person name="Shu S."/>
            <person name="Song C."/>
            <person name="Liu Y."/>
        </authorList>
    </citation>
    <scope>NUCLEOTIDE SEQUENCE [LARGE SCALE GENOMIC DNA]</scope>
    <source>
        <strain evidence="11">HL-2020</strain>
        <tissue evidence="11">Leaf</tissue>
    </source>
</reference>
<feature type="domain" description="ENTH" evidence="10">
    <location>
        <begin position="25"/>
        <end position="183"/>
    </location>
</feature>
<evidence type="ECO:0000256" key="1">
    <source>
        <dbReference type="ARBA" id="ARBA00004132"/>
    </source>
</evidence>
<comment type="caution">
    <text evidence="11">The sequence shown here is derived from an EMBL/GenBank/DDBJ whole genome shotgun (WGS) entry which is preliminary data.</text>
</comment>
<evidence type="ECO:0000256" key="6">
    <source>
        <dbReference type="ARBA" id="ARBA00023136"/>
    </source>
</evidence>
<evidence type="ECO:0000256" key="9">
    <source>
        <dbReference type="PROSITE-ProRule" id="PRU00243"/>
    </source>
</evidence>
<accession>A0A835HHC7</accession>
<evidence type="ECO:0000259" key="10">
    <source>
        <dbReference type="PROSITE" id="PS50942"/>
    </source>
</evidence>
<dbReference type="EMBL" id="JADFTS010000006">
    <property type="protein sequence ID" value="KAF9599716.1"/>
    <property type="molecule type" value="Genomic_DNA"/>
</dbReference>
<keyword evidence="4" id="KW-0254">Endocytosis</keyword>
<dbReference type="GO" id="GO:0005905">
    <property type="term" value="C:clathrin-coated pit"/>
    <property type="evidence" value="ECO:0007669"/>
    <property type="project" value="UniProtKB-SubCell"/>
</dbReference>
<protein>
    <recommendedName>
        <fullName evidence="10">ENTH domain-containing protein</fullName>
    </recommendedName>
</protein>
<dbReference type="SUPFAM" id="SSF48464">
    <property type="entry name" value="ENTH/VHS domain"/>
    <property type="match status" value="1"/>
</dbReference>
<comment type="subcellular location">
    <subcellularLocation>
        <location evidence="1">Cytoplasmic vesicle</location>
        <location evidence="1">Clathrin-coated vesicle</location>
    </subcellularLocation>
    <subcellularLocation>
        <location evidence="2">Golgi apparatus</location>
    </subcellularLocation>
    <subcellularLocation>
        <location evidence="3">Membrane</location>
        <location evidence="3">Clathrin-coated pit</location>
    </subcellularLocation>
</comment>
<dbReference type="GO" id="GO:0005794">
    <property type="term" value="C:Golgi apparatus"/>
    <property type="evidence" value="ECO:0007669"/>
    <property type="project" value="UniProtKB-SubCell"/>
</dbReference>
<dbReference type="InterPro" id="IPR048050">
    <property type="entry name" value="ANTH_N_plant"/>
</dbReference>
<dbReference type="GO" id="GO:0030136">
    <property type="term" value="C:clathrin-coated vesicle"/>
    <property type="evidence" value="ECO:0007669"/>
    <property type="project" value="UniProtKB-SubCell"/>
</dbReference>
<dbReference type="GO" id="GO:0005545">
    <property type="term" value="F:1-phosphatidylinositol binding"/>
    <property type="evidence" value="ECO:0007669"/>
    <property type="project" value="TreeGrafter"/>
</dbReference>
<dbReference type="InterPro" id="IPR045192">
    <property type="entry name" value="AP180-like"/>
</dbReference>
<dbReference type="OrthoDB" id="44015at2759"/>
<dbReference type="GO" id="GO:0005546">
    <property type="term" value="F:phosphatidylinositol-4,5-bisphosphate binding"/>
    <property type="evidence" value="ECO:0007669"/>
    <property type="project" value="TreeGrafter"/>
</dbReference>
<keyword evidence="7" id="KW-0168">Coated pit</keyword>
<gene>
    <name evidence="11" type="ORF">IFM89_001662</name>
</gene>
<evidence type="ECO:0000313" key="12">
    <source>
        <dbReference type="Proteomes" id="UP000631114"/>
    </source>
</evidence>
<keyword evidence="9" id="KW-1133">Transmembrane helix</keyword>
<dbReference type="InterPro" id="IPR013809">
    <property type="entry name" value="ENTH"/>
</dbReference>